<sequence length="847" mass="86488">MPPVRRAGTGPEAEDPEYAGQYRLEACLGSGGMGVVHLARSPSGRRLAVKVVHAEYAEEPEFRARFRQEVAAARQVSGAFTAPVVDADPAGARPWMATLYIPGPTLAEHVKRSGPLAPDEVVGLAAGLAEALRDIHRVGVVHRDLKPSNVLLAADGPKVIDFGISRPADSELRTETGKLIGTPPFMAPEQFQRPRAVGPAADVFALGSVLVHAATGRGPFESESPYLVAYQVVHDEADLAGVPGELLPLVERCLAKNPEDRPTPDALMTVLRAVRGPQPPVSRGPVPLVPQQRTPGPASLPGGRGERDGGATDTHVQAASGPEPRSVGPEAVTGPATDGPATDGPVADGPVADGSAADGSAVPEMAVHGPAVGEPASVTGAPVTDGTAADAPVTDGSAADAPVTDGPTADGSVTDAAGGAAAGGAAAGGAAARRRGIRRPGLRRWALAGLAAVVLLGAGTAVGLRQFDGADASGGRQPEISAATTEAWRPWTAGLKAGRAAGPGARPVFCSYGAGALYCARRGVVAARVDPDDGRVVWSRPAGAGRSGDGEALSAPVFSGGLVQLVSPDGRWLRALDPTTHRVRWSRDVSGYGGRVYSSGDTVLLVAPDGRVTAVNGATNEERWSHPLPGHARPVFVSYGDGRTAYALTTSGDGSHTLVTAVDTVRGTTRWRASLSGNLVPAGRGPGGVLLLTETDAETRTTAVVRYDPEQRAARRLALAAPMSTISAATSGDRVYVLGADGGLVAVDTARQGSARARLWRLETSVANASPLVAADGRLYFSAADGRLLAVDTERGQVIGETRSRGGTAGQGFLDVMPAPVVADGKVFATAPDGTLFAVDGRKPAGW</sequence>
<dbReference type="PANTHER" id="PTHR43289:SF34">
    <property type="entry name" value="SERINE_THREONINE-PROTEIN KINASE YBDM-RELATED"/>
    <property type="match status" value="1"/>
</dbReference>
<accession>A0ABQ3U422</accession>
<dbReference type="InterPro" id="IPR000719">
    <property type="entry name" value="Prot_kinase_dom"/>
</dbReference>
<dbReference type="InterPro" id="IPR002372">
    <property type="entry name" value="PQQ_rpt_dom"/>
</dbReference>
<keyword evidence="1" id="KW-0808">Transferase</keyword>
<reference evidence="8" key="1">
    <citation type="submission" date="2024-05" db="EMBL/GenBank/DDBJ databases">
        <title>Whole genome shotgun sequence of Streptomyces hygroscopicus NBRC 113678.</title>
        <authorList>
            <person name="Komaki H."/>
            <person name="Tamura T."/>
        </authorList>
    </citation>
    <scope>NUCLEOTIDE SEQUENCE</scope>
    <source>
        <strain evidence="8">N11-34</strain>
    </source>
</reference>
<dbReference type="Gene3D" id="3.30.200.20">
    <property type="entry name" value="Phosphorylase Kinase, domain 1"/>
    <property type="match status" value="1"/>
</dbReference>
<dbReference type="CDD" id="cd14014">
    <property type="entry name" value="STKc_PknB_like"/>
    <property type="match status" value="1"/>
</dbReference>
<keyword evidence="3" id="KW-0418">Kinase</keyword>
<keyword evidence="9" id="KW-1185">Reference proteome</keyword>
<feature type="domain" description="Protein kinase" evidence="7">
    <location>
        <begin position="22"/>
        <end position="281"/>
    </location>
</feature>
<dbReference type="Pfam" id="PF13360">
    <property type="entry name" value="PQQ_2"/>
    <property type="match status" value="2"/>
</dbReference>
<dbReference type="EMBL" id="BNEK01000005">
    <property type="protein sequence ID" value="GHJ30363.1"/>
    <property type="molecule type" value="Genomic_DNA"/>
</dbReference>
<dbReference type="Pfam" id="PF00069">
    <property type="entry name" value="Pkinase"/>
    <property type="match status" value="1"/>
</dbReference>
<evidence type="ECO:0000256" key="1">
    <source>
        <dbReference type="ARBA" id="ARBA00022679"/>
    </source>
</evidence>
<organism evidence="8 9">
    <name type="scientific">Streptomyces hygroscopicus</name>
    <dbReference type="NCBI Taxonomy" id="1912"/>
    <lineage>
        <taxon>Bacteria</taxon>
        <taxon>Bacillati</taxon>
        <taxon>Actinomycetota</taxon>
        <taxon>Actinomycetes</taxon>
        <taxon>Kitasatosporales</taxon>
        <taxon>Streptomycetaceae</taxon>
        <taxon>Streptomyces</taxon>
        <taxon>Streptomyces violaceusniger group</taxon>
    </lineage>
</organism>
<evidence type="ECO:0000313" key="9">
    <source>
        <dbReference type="Proteomes" id="UP001054854"/>
    </source>
</evidence>
<evidence type="ECO:0000256" key="2">
    <source>
        <dbReference type="ARBA" id="ARBA00022741"/>
    </source>
</evidence>
<name>A0ABQ3U422_STRHY</name>
<dbReference type="RefSeq" id="WP_268987106.1">
    <property type="nucleotide sequence ID" value="NZ_BNEK01000005.1"/>
</dbReference>
<evidence type="ECO:0000259" key="7">
    <source>
        <dbReference type="PROSITE" id="PS50011"/>
    </source>
</evidence>
<dbReference type="Gene3D" id="2.130.10.10">
    <property type="entry name" value="YVTN repeat-like/Quinoprotein amine dehydrogenase"/>
    <property type="match status" value="2"/>
</dbReference>
<gene>
    <name evidence="8" type="ORF">TPA0910_47960</name>
</gene>
<dbReference type="PROSITE" id="PS00108">
    <property type="entry name" value="PROTEIN_KINASE_ST"/>
    <property type="match status" value="1"/>
</dbReference>
<dbReference type="InterPro" id="IPR008271">
    <property type="entry name" value="Ser/Thr_kinase_AS"/>
</dbReference>
<protein>
    <recommendedName>
        <fullName evidence="7">Protein kinase domain-containing protein</fullName>
    </recommendedName>
</protein>
<dbReference type="SUPFAM" id="SSF56112">
    <property type="entry name" value="Protein kinase-like (PK-like)"/>
    <property type="match status" value="1"/>
</dbReference>
<feature type="binding site" evidence="5">
    <location>
        <position position="50"/>
    </location>
    <ligand>
        <name>ATP</name>
        <dbReference type="ChEBI" id="CHEBI:30616"/>
    </ligand>
</feature>
<dbReference type="Gene3D" id="1.10.510.10">
    <property type="entry name" value="Transferase(Phosphotransferase) domain 1"/>
    <property type="match status" value="1"/>
</dbReference>
<dbReference type="PANTHER" id="PTHR43289">
    <property type="entry name" value="MITOGEN-ACTIVATED PROTEIN KINASE KINASE KINASE 20-RELATED"/>
    <property type="match status" value="1"/>
</dbReference>
<keyword evidence="2 5" id="KW-0547">Nucleotide-binding</keyword>
<dbReference type="SUPFAM" id="SSF50998">
    <property type="entry name" value="Quinoprotein alcohol dehydrogenase-like"/>
    <property type="match status" value="1"/>
</dbReference>
<evidence type="ECO:0000256" key="6">
    <source>
        <dbReference type="SAM" id="MobiDB-lite"/>
    </source>
</evidence>
<evidence type="ECO:0000256" key="4">
    <source>
        <dbReference type="ARBA" id="ARBA00022840"/>
    </source>
</evidence>
<dbReference type="InterPro" id="IPR015943">
    <property type="entry name" value="WD40/YVTN_repeat-like_dom_sf"/>
</dbReference>
<feature type="region of interest" description="Disordered" evidence="6">
    <location>
        <begin position="275"/>
        <end position="434"/>
    </location>
</feature>
<evidence type="ECO:0000256" key="3">
    <source>
        <dbReference type="ARBA" id="ARBA00022777"/>
    </source>
</evidence>
<evidence type="ECO:0000313" key="8">
    <source>
        <dbReference type="EMBL" id="GHJ30363.1"/>
    </source>
</evidence>
<dbReference type="InterPro" id="IPR017441">
    <property type="entry name" value="Protein_kinase_ATP_BS"/>
</dbReference>
<dbReference type="Proteomes" id="UP001054854">
    <property type="component" value="Unassembled WGS sequence"/>
</dbReference>
<evidence type="ECO:0000256" key="5">
    <source>
        <dbReference type="PROSITE-ProRule" id="PRU10141"/>
    </source>
</evidence>
<dbReference type="PROSITE" id="PS50011">
    <property type="entry name" value="PROTEIN_KINASE_DOM"/>
    <property type="match status" value="1"/>
</dbReference>
<dbReference type="InterPro" id="IPR011047">
    <property type="entry name" value="Quinoprotein_ADH-like_sf"/>
</dbReference>
<dbReference type="PROSITE" id="PS00107">
    <property type="entry name" value="PROTEIN_KINASE_ATP"/>
    <property type="match status" value="1"/>
</dbReference>
<dbReference type="SMART" id="SM00220">
    <property type="entry name" value="S_TKc"/>
    <property type="match status" value="1"/>
</dbReference>
<proteinExistence type="predicted"/>
<keyword evidence="4 5" id="KW-0067">ATP-binding</keyword>
<comment type="caution">
    <text evidence="8">The sequence shown here is derived from an EMBL/GenBank/DDBJ whole genome shotgun (WGS) entry which is preliminary data.</text>
</comment>
<dbReference type="InterPro" id="IPR018391">
    <property type="entry name" value="PQQ_b-propeller_rpt"/>
</dbReference>
<dbReference type="InterPro" id="IPR011009">
    <property type="entry name" value="Kinase-like_dom_sf"/>
</dbReference>
<dbReference type="SMART" id="SM00564">
    <property type="entry name" value="PQQ"/>
    <property type="match status" value="7"/>
</dbReference>